<evidence type="ECO:0000313" key="2">
    <source>
        <dbReference type="Proteomes" id="UP001214250"/>
    </source>
</evidence>
<name>A0ABY7VQC7_9BACT</name>
<gene>
    <name evidence="1" type="ORF">PQO03_09340</name>
</gene>
<dbReference type="PANTHER" id="PTHR30203">
    <property type="entry name" value="OUTER MEMBRANE CATION EFFLUX PROTEIN"/>
    <property type="match status" value="1"/>
</dbReference>
<proteinExistence type="predicted"/>
<organism evidence="1 2">
    <name type="scientific">Lentisphaera profundi</name>
    <dbReference type="NCBI Taxonomy" id="1658616"/>
    <lineage>
        <taxon>Bacteria</taxon>
        <taxon>Pseudomonadati</taxon>
        <taxon>Lentisphaerota</taxon>
        <taxon>Lentisphaeria</taxon>
        <taxon>Lentisphaerales</taxon>
        <taxon>Lentisphaeraceae</taxon>
        <taxon>Lentisphaera</taxon>
    </lineage>
</organism>
<accession>A0ABY7VQC7</accession>
<dbReference type="InterPro" id="IPR010131">
    <property type="entry name" value="MdtP/NodT-like"/>
</dbReference>
<dbReference type="EMBL" id="CP117811">
    <property type="protein sequence ID" value="WDE95917.1"/>
    <property type="molecule type" value="Genomic_DNA"/>
</dbReference>
<protein>
    <submittedName>
        <fullName evidence="1">TolC family protein</fullName>
    </submittedName>
</protein>
<dbReference type="RefSeq" id="WP_274149802.1">
    <property type="nucleotide sequence ID" value="NZ_CP117811.1"/>
</dbReference>
<sequence>MKKTILFGVATATLISCQSYQPVELKPQDILSEIESQRNKKIDLETFTFAQAASAMDTNNLRLQQIRQQYKGLQEVANLKTPLANPTITAGPAKGSRLEDTTSSSTQAFIGIAFNIPLGPRLRRNDELNELIALRAYNEQVLNHRQLYFELREAYVSYSLSQKAIKLQNKIEKTLETTANATKKLFDFGSTSKLSLTEVKLQQGEISLEKLDQIMQSKEYLAELSNLLVIDEGILENLQLEILNSVDQNIEFQKLKQQFILNNPSLARAEMAFHLVDAELRLELAKQYPDLSVGFDADQEVGERKRTYAIPFSVELPIFDRNQQAIALSLSQREQKLITYKETMNSKISELKKIYQQQMLASQKLDILQDVLMPLSKSNLNDAKRAMELGTIDALRYMDMIKDHQKMQLQVVAHEIEHWQIKIQLEMLCGFPLSSNNQADINTLEIKKMELSK</sequence>
<dbReference type="PROSITE" id="PS51257">
    <property type="entry name" value="PROKAR_LIPOPROTEIN"/>
    <property type="match status" value="1"/>
</dbReference>
<keyword evidence="2" id="KW-1185">Reference proteome</keyword>
<dbReference type="Gene3D" id="1.20.1600.10">
    <property type="entry name" value="Outer membrane efflux proteins (OEP)"/>
    <property type="match status" value="1"/>
</dbReference>
<dbReference type="Proteomes" id="UP001214250">
    <property type="component" value="Chromosome 1"/>
</dbReference>
<evidence type="ECO:0000313" key="1">
    <source>
        <dbReference type="EMBL" id="WDE95917.1"/>
    </source>
</evidence>
<reference evidence="1 2" key="1">
    <citation type="submission" date="2023-02" db="EMBL/GenBank/DDBJ databases">
        <title>Genome sequence of Lentisphaera profundi SAORIC-696.</title>
        <authorList>
            <person name="Kim e."/>
            <person name="Cho J.-C."/>
            <person name="Choi A."/>
            <person name="Kang I."/>
        </authorList>
    </citation>
    <scope>NUCLEOTIDE SEQUENCE [LARGE SCALE GENOMIC DNA]</scope>
    <source>
        <strain evidence="1 2">SAORIC-696</strain>
    </source>
</reference>
<dbReference type="SUPFAM" id="SSF56954">
    <property type="entry name" value="Outer membrane efflux proteins (OEP)"/>
    <property type="match status" value="1"/>
</dbReference>